<feature type="chain" id="PRO_5044792254" description="Peptidase S1 domain-containing protein" evidence="9">
    <location>
        <begin position="18"/>
        <end position="320"/>
    </location>
</feature>
<keyword evidence="4 8" id="KW-0378">Hydrolase</keyword>
<dbReference type="InterPro" id="IPR043504">
    <property type="entry name" value="Peptidase_S1_PA_chymotrypsin"/>
</dbReference>
<dbReference type="InterPro" id="IPR018114">
    <property type="entry name" value="TRYPSIN_HIS"/>
</dbReference>
<evidence type="ECO:0000313" key="11">
    <source>
        <dbReference type="EMBL" id="KAL0839223.1"/>
    </source>
</evidence>
<evidence type="ECO:0000256" key="7">
    <source>
        <dbReference type="ARBA" id="ARBA00023157"/>
    </source>
</evidence>
<dbReference type="InterPro" id="IPR001314">
    <property type="entry name" value="Peptidase_S1A"/>
</dbReference>
<keyword evidence="6" id="KW-0865">Zymogen</keyword>
<dbReference type="InterPro" id="IPR033116">
    <property type="entry name" value="TRYPSIN_SER"/>
</dbReference>
<dbReference type="GO" id="GO:0006508">
    <property type="term" value="P:proteolysis"/>
    <property type="evidence" value="ECO:0007669"/>
    <property type="project" value="UniProtKB-KW"/>
</dbReference>
<evidence type="ECO:0000313" key="12">
    <source>
        <dbReference type="Proteomes" id="UP001549921"/>
    </source>
</evidence>
<dbReference type="AlphaFoldDB" id="A0ABD0T779"/>
<dbReference type="InterPro" id="IPR001254">
    <property type="entry name" value="Trypsin_dom"/>
</dbReference>
<name>A0ABD0T779_LOXSC</name>
<dbReference type="SMART" id="SM00020">
    <property type="entry name" value="Tryp_SPc"/>
    <property type="match status" value="1"/>
</dbReference>
<comment type="caution">
    <text evidence="11">The sequence shown here is derived from an EMBL/GenBank/DDBJ whole genome shotgun (WGS) entry which is preliminary data.</text>
</comment>
<dbReference type="SUPFAM" id="SSF50494">
    <property type="entry name" value="Trypsin-like serine proteases"/>
    <property type="match status" value="1"/>
</dbReference>
<evidence type="ECO:0000256" key="1">
    <source>
        <dbReference type="ARBA" id="ARBA00007664"/>
    </source>
</evidence>
<dbReference type="GO" id="GO:0008236">
    <property type="term" value="F:serine-type peptidase activity"/>
    <property type="evidence" value="ECO:0007669"/>
    <property type="project" value="UniProtKB-KW"/>
</dbReference>
<keyword evidence="2 8" id="KW-0645">Protease</keyword>
<dbReference type="Gene3D" id="2.40.10.10">
    <property type="entry name" value="Trypsin-like serine proteases"/>
    <property type="match status" value="1"/>
</dbReference>
<dbReference type="CDD" id="cd00190">
    <property type="entry name" value="Tryp_SPc"/>
    <property type="match status" value="1"/>
</dbReference>
<evidence type="ECO:0000256" key="4">
    <source>
        <dbReference type="ARBA" id="ARBA00022801"/>
    </source>
</evidence>
<keyword evidence="5 8" id="KW-0720">Serine protease</keyword>
<feature type="signal peptide" evidence="9">
    <location>
        <begin position="1"/>
        <end position="17"/>
    </location>
</feature>
<keyword evidence="7" id="KW-1015">Disulfide bond</keyword>
<comment type="similarity">
    <text evidence="1">Belongs to the peptidase S1 family.</text>
</comment>
<reference evidence="11 12" key="1">
    <citation type="submission" date="2024-06" db="EMBL/GenBank/DDBJ databases">
        <title>A chromosome-level genome assembly of beet webworm, Loxostege sticticalis.</title>
        <authorList>
            <person name="Zhang Y."/>
        </authorList>
    </citation>
    <scope>NUCLEOTIDE SEQUENCE [LARGE SCALE GENOMIC DNA]</scope>
    <source>
        <strain evidence="11">AQ028</strain>
        <tissue evidence="11">Male pupae</tissue>
    </source>
</reference>
<protein>
    <recommendedName>
        <fullName evidence="10">Peptidase S1 domain-containing protein</fullName>
    </recommendedName>
</protein>
<dbReference type="Proteomes" id="UP001549921">
    <property type="component" value="Unassembled WGS sequence"/>
</dbReference>
<feature type="domain" description="Peptidase S1" evidence="10">
    <location>
        <begin position="86"/>
        <end position="315"/>
    </location>
</feature>
<dbReference type="PROSITE" id="PS50240">
    <property type="entry name" value="TRYPSIN_DOM"/>
    <property type="match status" value="1"/>
</dbReference>
<dbReference type="InterPro" id="IPR009003">
    <property type="entry name" value="Peptidase_S1_PA"/>
</dbReference>
<sequence>MFNWIFLLLLVLISVCGEETGMINAGKAADIDYSDIAGEAERHKNDILKFLNQTRVQEKYKTMYKCLLSKLLGHAKQNRRGSTRRIVSGRNTSIAAVPWQVSLREKTYPICGGSVITDLWLLTAAHCLLRARSSELTVRLASSWKTHGGEMYDVKECFVHPRYVSKTKVNDVGLVRLYTPLRFTEKVLPIKLVAREARLLADVPAIVSGWGKLQEGGPSATYLQSSTIKTVAMKLCKRTGLDRNAIDPHSMFCAGSFTQPSPDACQGDSGGPIVYDGVLIGVVSWGLGCARGNFPGVYTRLSHPVIWDWVNGYISKKEDS</sequence>
<gene>
    <name evidence="11" type="ORF">ABMA28_015995</name>
</gene>
<dbReference type="InterPro" id="IPR050430">
    <property type="entry name" value="Peptidase_S1"/>
</dbReference>
<evidence type="ECO:0000256" key="6">
    <source>
        <dbReference type="ARBA" id="ARBA00023145"/>
    </source>
</evidence>
<accession>A0ABD0T779</accession>
<evidence type="ECO:0000256" key="3">
    <source>
        <dbReference type="ARBA" id="ARBA00022729"/>
    </source>
</evidence>
<dbReference type="EMBL" id="JBEDNZ010000008">
    <property type="protein sequence ID" value="KAL0839223.1"/>
    <property type="molecule type" value="Genomic_DNA"/>
</dbReference>
<dbReference type="PROSITE" id="PS00134">
    <property type="entry name" value="TRYPSIN_HIS"/>
    <property type="match status" value="1"/>
</dbReference>
<evidence type="ECO:0000256" key="9">
    <source>
        <dbReference type="SAM" id="SignalP"/>
    </source>
</evidence>
<organism evidence="11 12">
    <name type="scientific">Loxostege sticticalis</name>
    <name type="common">Beet webworm moth</name>
    <dbReference type="NCBI Taxonomy" id="481309"/>
    <lineage>
        <taxon>Eukaryota</taxon>
        <taxon>Metazoa</taxon>
        <taxon>Ecdysozoa</taxon>
        <taxon>Arthropoda</taxon>
        <taxon>Hexapoda</taxon>
        <taxon>Insecta</taxon>
        <taxon>Pterygota</taxon>
        <taxon>Neoptera</taxon>
        <taxon>Endopterygota</taxon>
        <taxon>Lepidoptera</taxon>
        <taxon>Glossata</taxon>
        <taxon>Ditrysia</taxon>
        <taxon>Pyraloidea</taxon>
        <taxon>Crambidae</taxon>
        <taxon>Pyraustinae</taxon>
        <taxon>Loxostege</taxon>
    </lineage>
</organism>
<dbReference type="PROSITE" id="PS00135">
    <property type="entry name" value="TRYPSIN_SER"/>
    <property type="match status" value="1"/>
</dbReference>
<dbReference type="PRINTS" id="PR00722">
    <property type="entry name" value="CHYMOTRYPSIN"/>
</dbReference>
<dbReference type="PANTHER" id="PTHR24276">
    <property type="entry name" value="POLYSERASE-RELATED"/>
    <property type="match status" value="1"/>
</dbReference>
<dbReference type="PANTHER" id="PTHR24276:SF91">
    <property type="entry name" value="AT26814P-RELATED"/>
    <property type="match status" value="1"/>
</dbReference>
<evidence type="ECO:0000256" key="5">
    <source>
        <dbReference type="ARBA" id="ARBA00022825"/>
    </source>
</evidence>
<evidence type="ECO:0000256" key="8">
    <source>
        <dbReference type="RuleBase" id="RU363034"/>
    </source>
</evidence>
<proteinExistence type="inferred from homology"/>
<evidence type="ECO:0000259" key="10">
    <source>
        <dbReference type="PROSITE" id="PS50240"/>
    </source>
</evidence>
<dbReference type="Pfam" id="PF00089">
    <property type="entry name" value="Trypsin"/>
    <property type="match status" value="1"/>
</dbReference>
<dbReference type="FunFam" id="2.40.10.10:FF:000077">
    <property type="entry name" value="Predicted protein"/>
    <property type="match status" value="1"/>
</dbReference>
<evidence type="ECO:0000256" key="2">
    <source>
        <dbReference type="ARBA" id="ARBA00022670"/>
    </source>
</evidence>
<keyword evidence="3 9" id="KW-0732">Signal</keyword>